<feature type="compositionally biased region" description="Basic residues" evidence="1">
    <location>
        <begin position="715"/>
        <end position="727"/>
    </location>
</feature>
<dbReference type="InterPro" id="IPR035979">
    <property type="entry name" value="RBD_domain_sf"/>
</dbReference>
<dbReference type="GO" id="GO:0003723">
    <property type="term" value="F:RNA binding"/>
    <property type="evidence" value="ECO:0007669"/>
    <property type="project" value="InterPro"/>
</dbReference>
<dbReference type="Gene3D" id="1.10.357.40">
    <property type="entry name" value="YbiA-like"/>
    <property type="match status" value="1"/>
</dbReference>
<gene>
    <name evidence="3" type="ORF">YYC_04458</name>
</gene>
<evidence type="ECO:0000313" key="3">
    <source>
        <dbReference type="EMBL" id="ETB57607.1"/>
    </source>
</evidence>
<feature type="compositionally biased region" description="Basic and acidic residues" evidence="1">
    <location>
        <begin position="662"/>
        <end position="708"/>
    </location>
</feature>
<dbReference type="InterPro" id="IPR000504">
    <property type="entry name" value="RRM_dom"/>
</dbReference>
<dbReference type="Pfam" id="PF00498">
    <property type="entry name" value="FHA"/>
    <property type="match status" value="1"/>
</dbReference>
<dbReference type="SMART" id="SM00360">
    <property type="entry name" value="RRM"/>
    <property type="match status" value="1"/>
</dbReference>
<evidence type="ECO:0000259" key="2">
    <source>
        <dbReference type="PROSITE" id="PS50006"/>
    </source>
</evidence>
<dbReference type="SUPFAM" id="SSF143990">
    <property type="entry name" value="YbiA-like"/>
    <property type="match status" value="1"/>
</dbReference>
<protein>
    <recommendedName>
        <fullName evidence="2">FHA domain-containing protein</fullName>
    </recommendedName>
</protein>
<dbReference type="OrthoDB" id="206452at2759"/>
<feature type="domain" description="FHA" evidence="2">
    <location>
        <begin position="292"/>
        <end position="342"/>
    </location>
</feature>
<keyword evidence="4" id="KW-1185">Reference proteome</keyword>
<reference evidence="3 4" key="1">
    <citation type="submission" date="2013-11" db="EMBL/GenBank/DDBJ databases">
        <title>The Genome Sequence of Plasmodium yoelii 17X.</title>
        <authorList>
            <consortium name="The Broad Institute Genomics Platform"/>
            <consortium name="The Broad Institute Genome Sequencing Center for Infectious Disease"/>
            <person name="Neafsey D."/>
            <person name="Adams J."/>
            <person name="Walker B."/>
            <person name="Young S.K."/>
            <person name="Zeng Q."/>
            <person name="Gargeya S."/>
            <person name="Fitzgerald M."/>
            <person name="Haas B."/>
            <person name="Abouelleil A."/>
            <person name="Alvarado L."/>
            <person name="Chapman S.B."/>
            <person name="Gainer-Dewar J."/>
            <person name="Goldberg J."/>
            <person name="Griggs A."/>
            <person name="Gujja S."/>
            <person name="Hansen M."/>
            <person name="Howarth C."/>
            <person name="Imamovic A."/>
            <person name="Ireland A."/>
            <person name="Larimer J."/>
            <person name="McCowan C."/>
            <person name="Murphy C."/>
            <person name="Pearson M."/>
            <person name="Poon T.W."/>
            <person name="Priest M."/>
            <person name="Roberts A."/>
            <person name="Saif S."/>
            <person name="Shea T."/>
            <person name="Sykes S."/>
            <person name="Wortman J."/>
            <person name="Nusbaum C."/>
            <person name="Birren B."/>
        </authorList>
    </citation>
    <scope>NUCLEOTIDE SEQUENCE [LARGE SCALE GENOMIC DNA]</scope>
    <source>
        <strain evidence="3 4">17X</strain>
    </source>
</reference>
<dbReference type="Gene3D" id="3.30.70.330">
    <property type="match status" value="1"/>
</dbReference>
<evidence type="ECO:0000256" key="1">
    <source>
        <dbReference type="SAM" id="MobiDB-lite"/>
    </source>
</evidence>
<dbReference type="InterPro" id="IPR012677">
    <property type="entry name" value="Nucleotide-bd_a/b_plait_sf"/>
</dbReference>
<feature type="compositionally biased region" description="Basic and acidic residues" evidence="1">
    <location>
        <begin position="553"/>
        <end position="591"/>
    </location>
</feature>
<dbReference type="EMBL" id="KI635795">
    <property type="protein sequence ID" value="ETB57607.1"/>
    <property type="molecule type" value="Genomic_DNA"/>
</dbReference>
<dbReference type="SUPFAM" id="SSF49879">
    <property type="entry name" value="SMAD/FHA domain"/>
    <property type="match status" value="1"/>
</dbReference>
<dbReference type="SMART" id="SM00240">
    <property type="entry name" value="FHA"/>
    <property type="match status" value="1"/>
</dbReference>
<dbReference type="Proteomes" id="UP000018538">
    <property type="component" value="Unassembled WGS sequence"/>
</dbReference>
<organism evidence="3 4">
    <name type="scientific">Plasmodium yoelii 17X</name>
    <dbReference type="NCBI Taxonomy" id="1323249"/>
    <lineage>
        <taxon>Eukaryota</taxon>
        <taxon>Sar</taxon>
        <taxon>Alveolata</taxon>
        <taxon>Apicomplexa</taxon>
        <taxon>Aconoidasida</taxon>
        <taxon>Haemosporida</taxon>
        <taxon>Plasmodiidae</taxon>
        <taxon>Plasmodium</taxon>
        <taxon>Plasmodium (Vinckeia)</taxon>
    </lineage>
</organism>
<feature type="region of interest" description="Disordered" evidence="1">
    <location>
        <begin position="551"/>
        <end position="766"/>
    </location>
</feature>
<proteinExistence type="predicted"/>
<sequence length="766" mass="90890">MKKNMAEYNMAEGSEYKEECIFTSIDIFNGDYNYLNFHYICEITFDDFSFISPYHCYFFLRNKYEALENIKNNYLQNTGNSISNHDYLKVINEKKSIELFENKQILYYNQDELSSSNRKALDAIADVINGLPIDDLIVISVYLGENPQWDKHKLMWMEMIQRDKFRRYQTIRENLRNTEKREIIYKIKSEEFDKIENKNMIKDMFYFGTYERKGQNNLGRIYMNIRNDIINNNEIYSWVLTNCNLQTDKNLIADIFIEEKYIERTIIDTVKSDNIKSEEKIENYSFSSKEYISFGKNSQNDIICLNPSISRFHCILFFSKDFHLYLIDVGSKSRTKLNNNIIKINEKYKINNNDIITLGVSKRTYKININVDKVLSYLDNKKNEAQKKIKVINEEIEYPLKNKNLLKLKVSNIYYKCNENDIIDFFKDCGEIKNMHMYNVPIINKEEGVENENNNKDDFNKMKKKKFLKQAIIEVYDENTSANIIKKNDSFLYGRKIHIEYHPLQQHKYRDKNFSTKKKFENFDIQVTCKNDKYNGEQIIIKGEHPRYKKFKRSEPGEYQRFEERRVERRTERGMERRGQKNRRKEEETIGRSKGRKRRDERSGSSRTDRSERSGKDRSRRSGKDRSERSGKDRSRRSGKDRSESSRIDRGGRIGRGRSRSSRTDRSGSSRTDRSGSSRTDRSGSSRTDRSGSSRTDRSGSSRTDRSESSSSSRDKRRSSSRGKRSSSSRGERGGRSRDGKKRDNKYSNRYSIESRDSHKRYAKKR</sequence>
<accession>V7PFU1</accession>
<evidence type="ECO:0000313" key="4">
    <source>
        <dbReference type="Proteomes" id="UP000018538"/>
    </source>
</evidence>
<dbReference type="Gene3D" id="2.60.200.20">
    <property type="match status" value="1"/>
</dbReference>
<dbReference type="InterPro" id="IPR008984">
    <property type="entry name" value="SMAD_FHA_dom_sf"/>
</dbReference>
<dbReference type="PROSITE" id="PS50006">
    <property type="entry name" value="FHA_DOMAIN"/>
    <property type="match status" value="1"/>
</dbReference>
<name>V7PFU1_PLAYE</name>
<dbReference type="InterPro" id="IPR037238">
    <property type="entry name" value="YbiA-like_sf"/>
</dbReference>
<feature type="compositionally biased region" description="Basic and acidic residues" evidence="1">
    <location>
        <begin position="730"/>
        <end position="757"/>
    </location>
</feature>
<dbReference type="InterPro" id="IPR000253">
    <property type="entry name" value="FHA_dom"/>
</dbReference>
<dbReference type="AlphaFoldDB" id="V7PFU1"/>
<feature type="compositionally biased region" description="Basic and acidic residues" evidence="1">
    <location>
        <begin position="598"/>
        <end position="652"/>
    </location>
</feature>
<dbReference type="SUPFAM" id="SSF54928">
    <property type="entry name" value="RNA-binding domain, RBD"/>
    <property type="match status" value="1"/>
</dbReference>